<dbReference type="PROSITE" id="PS01031">
    <property type="entry name" value="SHSP"/>
    <property type="match status" value="1"/>
</dbReference>
<evidence type="ECO:0000256" key="2">
    <source>
        <dbReference type="PROSITE-ProRule" id="PRU00285"/>
    </source>
</evidence>
<evidence type="ECO:0000313" key="5">
    <source>
        <dbReference type="EMBL" id="CAD2208874.1"/>
    </source>
</evidence>
<reference evidence="5 6" key="1">
    <citation type="submission" date="2020-08" db="EMBL/GenBank/DDBJ databases">
        <authorList>
            <person name="Koutsovoulos G."/>
            <person name="Danchin GJ E."/>
        </authorList>
    </citation>
    <scope>NUCLEOTIDE SEQUENCE [LARGE SCALE GENOMIC DNA]</scope>
</reference>
<dbReference type="PANTHER" id="PTHR45640">
    <property type="entry name" value="HEAT SHOCK PROTEIN HSP-12.2-RELATED"/>
    <property type="match status" value="1"/>
</dbReference>
<protein>
    <recommendedName>
        <fullName evidence="4">SHSP domain-containing protein</fullName>
    </recommendedName>
</protein>
<dbReference type="Proteomes" id="UP000580250">
    <property type="component" value="Unassembled WGS sequence"/>
</dbReference>
<sequence length="142" mass="16437">MPSNELNSPLLNYEQLLMTENIKKEKRNFYMGPVIFMDKQLKRLREAPVHTVISPERFQISIDLSIFEPEDIQLLLSKGQLVVLAEREVRINESSVVVRHFRRKISIPEDVVTDAVATQINSFGILTMTVLRRARAKAYKLI</sequence>
<dbReference type="GO" id="GO:0009408">
    <property type="term" value="P:response to heat"/>
    <property type="evidence" value="ECO:0007669"/>
    <property type="project" value="TreeGrafter"/>
</dbReference>
<dbReference type="GO" id="GO:0005634">
    <property type="term" value="C:nucleus"/>
    <property type="evidence" value="ECO:0007669"/>
    <property type="project" value="TreeGrafter"/>
</dbReference>
<dbReference type="Gene3D" id="2.60.40.790">
    <property type="match status" value="1"/>
</dbReference>
<dbReference type="AlphaFoldDB" id="A0A6V7YBJ4"/>
<dbReference type="GO" id="GO:0005737">
    <property type="term" value="C:cytoplasm"/>
    <property type="evidence" value="ECO:0007669"/>
    <property type="project" value="TreeGrafter"/>
</dbReference>
<comment type="caution">
    <text evidence="5">The sequence shown here is derived from an EMBL/GenBank/DDBJ whole genome shotgun (WGS) entry which is preliminary data.</text>
</comment>
<evidence type="ECO:0000313" key="6">
    <source>
        <dbReference type="Proteomes" id="UP000580250"/>
    </source>
</evidence>
<dbReference type="InterPro" id="IPR002068">
    <property type="entry name" value="A-crystallin/Hsp20_dom"/>
</dbReference>
<dbReference type="InterPro" id="IPR008978">
    <property type="entry name" value="HSP20-like_chaperone"/>
</dbReference>
<comment type="similarity">
    <text evidence="2 3">Belongs to the small heat shock protein (HSP20) family.</text>
</comment>
<dbReference type="PANTHER" id="PTHR45640:SF13">
    <property type="entry name" value="HEAT SHOCK PROTEIN 22-RELATED"/>
    <property type="match status" value="1"/>
</dbReference>
<gene>
    <name evidence="5" type="ORF">MENT_LOCUS62969</name>
</gene>
<dbReference type="SUPFAM" id="SSF49764">
    <property type="entry name" value="HSP20-like chaperones"/>
    <property type="match status" value="1"/>
</dbReference>
<evidence type="ECO:0000256" key="3">
    <source>
        <dbReference type="RuleBase" id="RU003616"/>
    </source>
</evidence>
<evidence type="ECO:0000259" key="4">
    <source>
        <dbReference type="PROSITE" id="PS01031"/>
    </source>
</evidence>
<name>A0A6V7YBJ4_MELEN</name>
<feature type="domain" description="SHSP" evidence="4">
    <location>
        <begin position="40"/>
        <end position="142"/>
    </location>
</feature>
<dbReference type="InterPro" id="IPR001436">
    <property type="entry name" value="Alpha-crystallin/sHSP_animal"/>
</dbReference>
<dbReference type="EMBL" id="CAJEWN010003899">
    <property type="protein sequence ID" value="CAD2208874.1"/>
    <property type="molecule type" value="Genomic_DNA"/>
</dbReference>
<dbReference type="OrthoDB" id="1431247at2759"/>
<dbReference type="CDD" id="cd06526">
    <property type="entry name" value="metazoan_ACD"/>
    <property type="match status" value="1"/>
</dbReference>
<dbReference type="Pfam" id="PF00011">
    <property type="entry name" value="HSP20"/>
    <property type="match status" value="1"/>
</dbReference>
<keyword evidence="1" id="KW-0346">Stress response</keyword>
<organism evidence="5 6">
    <name type="scientific">Meloidogyne enterolobii</name>
    <name type="common">Root-knot nematode worm</name>
    <name type="synonym">Meloidogyne mayaguensis</name>
    <dbReference type="NCBI Taxonomy" id="390850"/>
    <lineage>
        <taxon>Eukaryota</taxon>
        <taxon>Metazoa</taxon>
        <taxon>Ecdysozoa</taxon>
        <taxon>Nematoda</taxon>
        <taxon>Chromadorea</taxon>
        <taxon>Rhabditida</taxon>
        <taxon>Tylenchina</taxon>
        <taxon>Tylenchomorpha</taxon>
        <taxon>Tylenchoidea</taxon>
        <taxon>Meloidogynidae</taxon>
        <taxon>Meloidogyninae</taxon>
        <taxon>Meloidogyne</taxon>
    </lineage>
</organism>
<dbReference type="GO" id="GO:0051082">
    <property type="term" value="F:unfolded protein binding"/>
    <property type="evidence" value="ECO:0007669"/>
    <property type="project" value="TreeGrafter"/>
</dbReference>
<evidence type="ECO:0000256" key="1">
    <source>
        <dbReference type="ARBA" id="ARBA00023016"/>
    </source>
</evidence>
<proteinExistence type="inferred from homology"/>
<accession>A0A6V7YBJ4</accession>
<dbReference type="GO" id="GO:0042026">
    <property type="term" value="P:protein refolding"/>
    <property type="evidence" value="ECO:0007669"/>
    <property type="project" value="TreeGrafter"/>
</dbReference>